<protein>
    <submittedName>
        <fullName evidence="2">Uncharacterized protein</fullName>
    </submittedName>
</protein>
<dbReference type="PANTHER" id="PTHR14386:SF2">
    <property type="entry name" value="PROTEIN FAM204A"/>
    <property type="match status" value="1"/>
</dbReference>
<feature type="compositionally biased region" description="Basic residues" evidence="1">
    <location>
        <begin position="53"/>
        <end position="70"/>
    </location>
</feature>
<dbReference type="AlphaFoldDB" id="A0AAP0NG75"/>
<evidence type="ECO:0000256" key="1">
    <source>
        <dbReference type="SAM" id="MobiDB-lite"/>
    </source>
</evidence>
<sequence length="147" mass="17006">MKQKRTTKMGIEEEEEEEVDRREAAIASTPSLQPNFKPVGVTHDQLTKFQELHRRRLQIKSRSKPQKKLKDKTGKSHGKDPNAKDCTDENPSKMIEDSSFPISKCDNNKDKLSPQQDNGASHLASTKRQKLYWGLDTKERWERKANM</sequence>
<dbReference type="EMBL" id="JBBPBK010000013">
    <property type="protein sequence ID" value="KAK9272747.1"/>
    <property type="molecule type" value="Genomic_DNA"/>
</dbReference>
<gene>
    <name evidence="2" type="ORF">L1049_003124</name>
</gene>
<dbReference type="PANTHER" id="PTHR14386">
    <property type="entry name" value="PROTEIN FAM204A"/>
    <property type="match status" value="1"/>
</dbReference>
<reference evidence="2 3" key="1">
    <citation type="journal article" date="2024" name="Plant J.">
        <title>Genome sequences and population genomics reveal climatic adaptation and genomic divergence between two closely related sweetgum species.</title>
        <authorList>
            <person name="Xu W.Q."/>
            <person name="Ren C.Q."/>
            <person name="Zhang X.Y."/>
            <person name="Comes H.P."/>
            <person name="Liu X.H."/>
            <person name="Li Y.G."/>
            <person name="Kettle C.J."/>
            <person name="Jalonen R."/>
            <person name="Gaisberger H."/>
            <person name="Ma Y.Z."/>
            <person name="Qiu Y.X."/>
        </authorList>
    </citation>
    <scope>NUCLEOTIDE SEQUENCE [LARGE SCALE GENOMIC DNA]</scope>
    <source>
        <strain evidence="2">Hangzhou</strain>
    </source>
</reference>
<proteinExistence type="predicted"/>
<accession>A0AAP0NG75</accession>
<organism evidence="2 3">
    <name type="scientific">Liquidambar formosana</name>
    <name type="common">Formosan gum</name>
    <dbReference type="NCBI Taxonomy" id="63359"/>
    <lineage>
        <taxon>Eukaryota</taxon>
        <taxon>Viridiplantae</taxon>
        <taxon>Streptophyta</taxon>
        <taxon>Embryophyta</taxon>
        <taxon>Tracheophyta</taxon>
        <taxon>Spermatophyta</taxon>
        <taxon>Magnoliopsida</taxon>
        <taxon>eudicotyledons</taxon>
        <taxon>Gunneridae</taxon>
        <taxon>Pentapetalae</taxon>
        <taxon>Saxifragales</taxon>
        <taxon>Altingiaceae</taxon>
        <taxon>Liquidambar</taxon>
    </lineage>
</organism>
<comment type="caution">
    <text evidence="2">The sequence shown here is derived from an EMBL/GenBank/DDBJ whole genome shotgun (WGS) entry which is preliminary data.</text>
</comment>
<dbReference type="Proteomes" id="UP001415857">
    <property type="component" value="Unassembled WGS sequence"/>
</dbReference>
<feature type="compositionally biased region" description="Basic and acidic residues" evidence="1">
    <location>
        <begin position="71"/>
        <end position="96"/>
    </location>
</feature>
<feature type="region of interest" description="Disordered" evidence="1">
    <location>
        <begin position="1"/>
        <end position="129"/>
    </location>
</feature>
<dbReference type="InterPro" id="IPR037690">
    <property type="entry name" value="FAM204A"/>
</dbReference>
<name>A0AAP0NG75_LIQFO</name>
<feature type="compositionally biased region" description="Polar residues" evidence="1">
    <location>
        <begin position="113"/>
        <end position="124"/>
    </location>
</feature>
<evidence type="ECO:0000313" key="2">
    <source>
        <dbReference type="EMBL" id="KAK9272747.1"/>
    </source>
</evidence>
<evidence type="ECO:0000313" key="3">
    <source>
        <dbReference type="Proteomes" id="UP001415857"/>
    </source>
</evidence>
<keyword evidence="3" id="KW-1185">Reference proteome</keyword>